<dbReference type="SMART" id="SM00129">
    <property type="entry name" value="KISc"/>
    <property type="match status" value="1"/>
</dbReference>
<dbReference type="PRINTS" id="PR00380">
    <property type="entry name" value="KINESINHEAVY"/>
</dbReference>
<dbReference type="GO" id="GO:0008017">
    <property type="term" value="F:microtubule binding"/>
    <property type="evidence" value="ECO:0007669"/>
    <property type="project" value="InterPro"/>
</dbReference>
<organism evidence="11 12">
    <name type="scientific">Glossina morsitans morsitans</name>
    <name type="common">Savannah tsetse fly</name>
    <dbReference type="NCBI Taxonomy" id="37546"/>
    <lineage>
        <taxon>Eukaryota</taxon>
        <taxon>Metazoa</taxon>
        <taxon>Ecdysozoa</taxon>
        <taxon>Arthropoda</taxon>
        <taxon>Hexapoda</taxon>
        <taxon>Insecta</taxon>
        <taxon>Pterygota</taxon>
        <taxon>Neoptera</taxon>
        <taxon>Endopterygota</taxon>
        <taxon>Diptera</taxon>
        <taxon>Brachycera</taxon>
        <taxon>Muscomorpha</taxon>
        <taxon>Hippoboscoidea</taxon>
        <taxon>Glossinidae</taxon>
        <taxon>Glossina</taxon>
    </lineage>
</organism>
<dbReference type="GO" id="GO:0005874">
    <property type="term" value="C:microtubule"/>
    <property type="evidence" value="ECO:0007669"/>
    <property type="project" value="TreeGrafter"/>
</dbReference>
<evidence type="ECO:0000313" key="12">
    <source>
        <dbReference type="Proteomes" id="UP000092444"/>
    </source>
</evidence>
<keyword evidence="12" id="KW-1185">Reference proteome</keyword>
<evidence type="ECO:0000256" key="8">
    <source>
        <dbReference type="SAM" id="Coils"/>
    </source>
</evidence>
<dbReference type="SUPFAM" id="SSF52540">
    <property type="entry name" value="P-loop containing nucleoside triphosphate hydrolases"/>
    <property type="match status" value="1"/>
</dbReference>
<evidence type="ECO:0000259" key="10">
    <source>
        <dbReference type="PROSITE" id="PS50067"/>
    </source>
</evidence>
<keyword evidence="6" id="KW-0206">Cytoskeleton</keyword>
<evidence type="ECO:0000256" key="2">
    <source>
        <dbReference type="ARBA" id="ARBA00022741"/>
    </source>
</evidence>
<feature type="coiled-coil region" evidence="8">
    <location>
        <begin position="1155"/>
        <end position="1193"/>
    </location>
</feature>
<evidence type="ECO:0000313" key="11">
    <source>
        <dbReference type="EnsemblMetazoa" id="GMOY003563-PA"/>
    </source>
</evidence>
<feature type="region of interest" description="Disordered" evidence="9">
    <location>
        <begin position="2032"/>
        <end position="2069"/>
    </location>
</feature>
<keyword evidence="5 7" id="KW-0505">Motor protein</keyword>
<evidence type="ECO:0000256" key="6">
    <source>
        <dbReference type="ARBA" id="ARBA00023212"/>
    </source>
</evidence>
<evidence type="ECO:0000256" key="4">
    <source>
        <dbReference type="ARBA" id="ARBA00023054"/>
    </source>
</evidence>
<feature type="coiled-coil region" evidence="8">
    <location>
        <begin position="509"/>
        <end position="574"/>
    </location>
</feature>
<feature type="coiled-coil region" evidence="8">
    <location>
        <begin position="1283"/>
        <end position="1404"/>
    </location>
</feature>
<dbReference type="InterPro" id="IPR001752">
    <property type="entry name" value="Kinesin_motor_dom"/>
</dbReference>
<dbReference type="Proteomes" id="UP000092444">
    <property type="component" value="Unassembled WGS sequence"/>
</dbReference>
<comment type="subcellular location">
    <subcellularLocation>
        <location evidence="1">Cytoplasm</location>
        <location evidence="1">Cytoskeleton</location>
    </subcellularLocation>
</comment>
<comment type="similarity">
    <text evidence="7">Belongs to the TRAFAC class myosin-kinesin ATPase superfamily. Kinesin family.</text>
</comment>
<dbReference type="EnsemblMetazoa" id="GMOY003563-RA">
    <property type="protein sequence ID" value="GMOY003563-PA"/>
    <property type="gene ID" value="GMOY003563"/>
</dbReference>
<dbReference type="InterPro" id="IPR036961">
    <property type="entry name" value="Kinesin_motor_dom_sf"/>
</dbReference>
<dbReference type="InterPro" id="IPR027417">
    <property type="entry name" value="P-loop_NTPase"/>
</dbReference>
<feature type="coiled-coil region" evidence="8">
    <location>
        <begin position="2187"/>
        <end position="2221"/>
    </location>
</feature>
<dbReference type="GO" id="GO:0003777">
    <property type="term" value="F:microtubule motor activity"/>
    <property type="evidence" value="ECO:0007669"/>
    <property type="project" value="InterPro"/>
</dbReference>
<dbReference type="InterPro" id="IPR027640">
    <property type="entry name" value="Kinesin-like_fam"/>
</dbReference>
<keyword evidence="2 7" id="KW-0547">Nucleotide-binding</keyword>
<keyword evidence="3 7" id="KW-0067">ATP-binding</keyword>
<dbReference type="STRING" id="37546.A0A1B0FID9"/>
<dbReference type="VEuPathDB" id="VectorBase:GMOY003563"/>
<feature type="binding site" evidence="7">
    <location>
        <begin position="21"/>
        <end position="28"/>
    </location>
    <ligand>
        <name>ATP</name>
        <dbReference type="ChEBI" id="CHEBI:30616"/>
    </ligand>
</feature>
<dbReference type="Pfam" id="PF00225">
    <property type="entry name" value="Kinesin"/>
    <property type="match status" value="1"/>
</dbReference>
<evidence type="ECO:0000256" key="9">
    <source>
        <dbReference type="SAM" id="MobiDB-lite"/>
    </source>
</evidence>
<evidence type="ECO:0000256" key="1">
    <source>
        <dbReference type="ARBA" id="ARBA00004245"/>
    </source>
</evidence>
<dbReference type="GO" id="GO:0000278">
    <property type="term" value="P:mitotic cell cycle"/>
    <property type="evidence" value="ECO:0007669"/>
    <property type="project" value="TreeGrafter"/>
</dbReference>
<evidence type="ECO:0000256" key="5">
    <source>
        <dbReference type="ARBA" id="ARBA00023175"/>
    </source>
</evidence>
<keyword evidence="6" id="KW-0963">Cytoplasm</keyword>
<dbReference type="PANTHER" id="PTHR47968">
    <property type="entry name" value="CENTROMERE PROTEIN E"/>
    <property type="match status" value="1"/>
</dbReference>
<reference evidence="11" key="1">
    <citation type="submission" date="2020-05" db="UniProtKB">
        <authorList>
            <consortium name="EnsemblMetazoa"/>
        </authorList>
    </citation>
    <scope>IDENTIFICATION</scope>
    <source>
        <strain evidence="11">Yale</strain>
    </source>
</reference>
<dbReference type="PROSITE" id="PS50067">
    <property type="entry name" value="KINESIN_MOTOR_2"/>
    <property type="match status" value="1"/>
</dbReference>
<feature type="domain" description="Kinesin motor" evidence="10">
    <location>
        <begin position="1"/>
        <end position="258"/>
    </location>
</feature>
<protein>
    <recommendedName>
        <fullName evidence="10">Kinesin motor domain-containing protein</fullName>
    </recommendedName>
</protein>
<name>A0A1B0FID9_GLOMM</name>
<feature type="coiled-coil region" evidence="8">
    <location>
        <begin position="1030"/>
        <end position="1122"/>
    </location>
</feature>
<feature type="coiled-coil region" evidence="8">
    <location>
        <begin position="1443"/>
        <end position="1484"/>
    </location>
</feature>
<dbReference type="PhylomeDB" id="A0A1B0FID9"/>
<feature type="coiled-coil region" evidence="8">
    <location>
        <begin position="633"/>
        <end position="909"/>
    </location>
</feature>
<dbReference type="GO" id="GO:0005524">
    <property type="term" value="F:ATP binding"/>
    <property type="evidence" value="ECO:0007669"/>
    <property type="project" value="UniProtKB-UniRule"/>
</dbReference>
<dbReference type="PANTHER" id="PTHR47968:SF75">
    <property type="entry name" value="CENTROMERE-ASSOCIATED PROTEIN E"/>
    <property type="match status" value="1"/>
</dbReference>
<feature type="coiled-coil region" evidence="8">
    <location>
        <begin position="2324"/>
        <end position="2365"/>
    </location>
</feature>
<evidence type="ECO:0000256" key="7">
    <source>
        <dbReference type="PROSITE-ProRule" id="PRU00283"/>
    </source>
</evidence>
<dbReference type="Gene3D" id="3.40.850.10">
    <property type="entry name" value="Kinesin motor domain"/>
    <property type="match status" value="1"/>
</dbReference>
<dbReference type="GO" id="GO:0007018">
    <property type="term" value="P:microtubule-based movement"/>
    <property type="evidence" value="ECO:0007669"/>
    <property type="project" value="InterPro"/>
</dbReference>
<evidence type="ECO:0000256" key="3">
    <source>
        <dbReference type="ARBA" id="ARBA00022840"/>
    </source>
</evidence>
<dbReference type="EMBL" id="CCAG010008907">
    <property type="status" value="NOT_ANNOTATED_CDS"/>
    <property type="molecule type" value="Genomic_DNA"/>
</dbReference>
<accession>A0A1B0FID9</accession>
<sequence>MAKPIVHSAIEGFNGTIFAYGQTSSGKTYTMMGDEENPGVMVLAAKEIFKEIQQHSDRQFLLRVGYIEIYNERIYDLLNKKNQDLKMHESNGIINVNCEEIIIMCENDLLHYLKQGSKERTVGETNMNERSSRSHAIFRIIIESRKIDRSEEDTVNQSIINLVDLAGSERADQTGARGARLKEGGHINKSLLFLGTVIKRLSENEDKKYICYRESKLTRILQDSLGGNTLTAIICTIKPNTIEETQSTLSFALRAKVIKNKPAVNEIVSDATAMKRLEKEITVLKSRLAEERRKNESQIKVGELETRIKNEVLKIITSTSLHVNHAHHEKRRRTWCPMSTKTNNLPSALPIPINQRTGISGVQSPKISSYHTPLITLRASSPVGNTLGEATALQTDMCNISEEFIPGELVDFDKLSLTKTPRQGSGSKEHSLTPKLFSNPKLTLEKIESDFVELQRFTNLENKVDFKYHPDVVLKLKVDALTERNAFLESQRLEYIQLEDDLSVTRDILTQSEKRCEDLQKQVDQLIAADKIARATIDQYENDLSALKSKLQQLEMENRNAVNLDFELQRLKNKSKLRETELLEFITEKDNAILKLEKSLKSISAEKFQNIKESMQISVRENSKTDEKICIKCEDLQEMLAENEKVSHELEKLKLQYEKLELNYTEALQRNERKLGAVDEDQAENKEYLQEDIQTLKEKLQTIQEAFEKLTKETAADEQSLNEKLENNASAMKMLQDKYQKLENSWQEQQQSLNDIQTQYDTVQSKYLHLQNEYERLEMSSEKYLADRERLQSENETLQSDINDLKQLLKEAELKLLDKPEIDNDTQKENSELKMQLNELQIQFEDLQKEYDDLSSQLMDNLQENESLKVENTKLIDELKILKDKNSYLSNKELEIVELKAELERLSFLPEKQLMNYPILASNNSSLRSSGVGVEDEECMEKDETQKLLLKKFTELSSSLGKIELELSGGNVKIFQVLDSDVKSHVYKLRLSDIKNMIEFITDQQNDIATLEGTLNHLNFQIKELKPDDLENTLNNSEASTDSLNEYQQKIQSLQDQINEERMANKSLLENTERTLNEMKEQIIRLNVELLEKSIVVEKCACESYQKKISDLEKDKAEMSMINKELLKHSTSNNAPTNGLKCEECKDCKIWQTTQQEMQEVIKDLTQRYLELQKQLEQQAQEHKDQIINLELANLQKVGLIDEDYHKNLLGRNEYEANAYVVQQQLKERNRLETEDTEETIQCKTELIKRSPSTENVESLENTSQGWEILAEKQLQESNEHKMQLLEQEVIAKERQCKEYETEIQELSEKIKNSMDQQQLMEKKLNYYLGKEEELRQENQNLTDKQNKILADCEELRAKLLSLTKETEAIKVSNLKLRDLEMNNEQLLLERNQLAFKLQNAEQQVSEFCKEDAVREEIIQDLQNKLNDIQVNFSQSHVPLEALAACKKEKHEVEVELQRKKEENEKLEKRLTETENRESRQQQIFNEKMELITEENRNTNEKLAQMTLLVEQFKKFEVKSLEEKDALEKQNKFLHQEKLAAEQRLSQVIEEKMQQIKQLQQTCDNLTQEFIHKQEQISALTRAAEELRENENENLKTIKTLDNENKILKAQHLKRDEQLNELSQKSCNLLKEEIDLLKGEKKNLEEKLAQLADIKEQMAALEEQHKRLEAESLKQKDNSEKQVALLQEEKLDVEKRFLQEIKERSVLEIQHQTLKEEHNLLTASCKELKDRENKQQVEIDCLHKQIELLNEEKSNHAENLKQLEDMKGKICALEENLKELEEKKNALEKQVQTLQQENLLGKTNFEELIEEKENQLKKLQENCDHLNQAYSLQQEKISSVTQQLEKLREIELKNLKQENEELLENIAALSKTKETLQSQKSDLEKLLNECKTSMKEVSIKCDRLRESNEQLHLTNDQLKQTLANVPEHFGLEKEFATLQLQYKELQDKMEAATKESDRCSKVLRDEVQHYKQLLENQLESYNNLRLDLSTKELTFKHEKEKLNSQIVTLENEKRKLEIHIKEIIVKNLKEEVGKPSHDSNTSIDSNLSHSPRSSRLSFEGNVSPDQNVRQSKLNVSVDNVEHKNKIIERKNRRSSAHDERRRQSYWGVMHDKETMTIPAGKHKTQLQIHKNIFITLRLFPDTKCNCEELDEKLQECKRNLYIRQSQVTALNMELKNHPLKAENASLTKRIQEEQEKYRIDMKRYKQKLHEQTTKAEKALNAWATSKTELEQLQQLQKNAAVNGEEVSAAASTKPAVAPNSELVNAEVQTDGDLNDMIQSLQSKNDDLKKICRFRYKTIKDLEEKMAQKENTEGNSLSGLEVGQIKSLKNQNESLSKELKIIQQKYENAKIILQLRRDEIRKLQEQLNVKN</sequence>
<feature type="compositionally biased region" description="Polar residues" evidence="9">
    <location>
        <begin position="2038"/>
        <end position="2056"/>
    </location>
</feature>
<proteinExistence type="inferred from homology"/>
<feature type="coiled-coil region" evidence="8">
    <location>
        <begin position="1524"/>
        <end position="2026"/>
    </location>
</feature>
<keyword evidence="4 8" id="KW-0175">Coiled coil</keyword>